<dbReference type="AlphaFoldDB" id="A0A518G7R8"/>
<accession>A0A518G7R8</accession>
<gene>
    <name evidence="1" type="ORF">Q31a_29560</name>
</gene>
<reference evidence="1 2" key="1">
    <citation type="submission" date="2019-02" db="EMBL/GenBank/DDBJ databases">
        <title>Deep-cultivation of Planctomycetes and their phenomic and genomic characterization uncovers novel biology.</title>
        <authorList>
            <person name="Wiegand S."/>
            <person name="Jogler M."/>
            <person name="Boedeker C."/>
            <person name="Pinto D."/>
            <person name="Vollmers J."/>
            <person name="Rivas-Marin E."/>
            <person name="Kohn T."/>
            <person name="Peeters S.H."/>
            <person name="Heuer A."/>
            <person name="Rast P."/>
            <person name="Oberbeckmann S."/>
            <person name="Bunk B."/>
            <person name="Jeske O."/>
            <person name="Meyerdierks A."/>
            <person name="Storesund J.E."/>
            <person name="Kallscheuer N."/>
            <person name="Luecker S."/>
            <person name="Lage O.M."/>
            <person name="Pohl T."/>
            <person name="Merkel B.J."/>
            <person name="Hornburger P."/>
            <person name="Mueller R.-W."/>
            <person name="Bruemmer F."/>
            <person name="Labrenz M."/>
            <person name="Spormann A.M."/>
            <person name="Op den Camp H."/>
            <person name="Overmann J."/>
            <person name="Amann R."/>
            <person name="Jetten M.S.M."/>
            <person name="Mascher T."/>
            <person name="Medema M.H."/>
            <person name="Devos D.P."/>
            <person name="Kaster A.-K."/>
            <person name="Ovreas L."/>
            <person name="Rohde M."/>
            <person name="Galperin M.Y."/>
            <person name="Jogler C."/>
        </authorList>
    </citation>
    <scope>NUCLEOTIDE SEQUENCE [LARGE SCALE GENOMIC DNA]</scope>
    <source>
        <strain evidence="1 2">Q31a</strain>
    </source>
</reference>
<proteinExistence type="predicted"/>
<evidence type="ECO:0000313" key="2">
    <source>
        <dbReference type="Proteomes" id="UP000318017"/>
    </source>
</evidence>
<sequence>MLTMAADEAIGNLHVARELIFDPAEIVLEELFQRDIDDLRVKSEIAPYLMRQGELKFFSALVVVLLPHQRNQLKTKYSVRREGNKDELEGVKIRYAKRESSTGEKTATSYGTIRWDVNELKAIVVDGQHRYSALKSLADVAPENLKDVSIPVVLLLLDSSIGFKTDNANLLSSVRKIFIDLNRQAKTVSETRNVLLDDRDPAAVLTRTLMERRVRPDEQTLEQRLAIGSLPLALVDWYSDSLRFDKGIHLTSLLALYKTVAEFLDIPKLDHYDYDKAQDWLRHFKQLDNSLNFDGAVSDARKNNLPIYLGWTELEQLQRWFVSSWGPALSKVLTSTAPYRSFIEKLRKLRILDGSLECWAAMDRHGKKAFAESFGSGHNFTQLEKVISAEKSDDLAFQLVFQKAILTV</sequence>
<protein>
    <recommendedName>
        <fullName evidence="3">DGQHR domain protein</fullName>
    </recommendedName>
</protein>
<dbReference type="Pfam" id="PF14072">
    <property type="entry name" value="DndB"/>
    <property type="match status" value="1"/>
</dbReference>
<dbReference type="EMBL" id="CP036298">
    <property type="protein sequence ID" value="QDV24636.1"/>
    <property type="molecule type" value="Genomic_DNA"/>
</dbReference>
<keyword evidence="2" id="KW-1185">Reference proteome</keyword>
<name>A0A518G7R8_9BACT</name>
<dbReference type="Proteomes" id="UP000318017">
    <property type="component" value="Chromosome"/>
</dbReference>
<evidence type="ECO:0000313" key="1">
    <source>
        <dbReference type="EMBL" id="QDV24636.1"/>
    </source>
</evidence>
<dbReference type="KEGG" id="ahel:Q31a_29560"/>
<organism evidence="1 2">
    <name type="scientific">Aureliella helgolandensis</name>
    <dbReference type="NCBI Taxonomy" id="2527968"/>
    <lineage>
        <taxon>Bacteria</taxon>
        <taxon>Pseudomonadati</taxon>
        <taxon>Planctomycetota</taxon>
        <taxon>Planctomycetia</taxon>
        <taxon>Pirellulales</taxon>
        <taxon>Pirellulaceae</taxon>
        <taxon>Aureliella</taxon>
    </lineage>
</organism>
<evidence type="ECO:0008006" key="3">
    <source>
        <dbReference type="Google" id="ProtNLM"/>
    </source>
</evidence>
<dbReference type="InterPro" id="IPR017642">
    <property type="entry name" value="DNA_S_mod_DndB"/>
</dbReference>